<comment type="catalytic activity">
    <reaction evidence="1">
        <text>ATP + protein L-histidine = ADP + protein N-phospho-L-histidine.</text>
        <dbReference type="EC" id="2.7.13.3"/>
    </reaction>
</comment>
<dbReference type="InterPro" id="IPR005467">
    <property type="entry name" value="His_kinase_dom"/>
</dbReference>
<dbReference type="Gene3D" id="1.20.5.1930">
    <property type="match status" value="1"/>
</dbReference>
<dbReference type="SMART" id="SM00387">
    <property type="entry name" value="HATPase_c"/>
    <property type="match status" value="1"/>
</dbReference>
<name>A0ABY7SW93_9RHOB</name>
<keyword evidence="5" id="KW-0808">Transferase</keyword>
<dbReference type="InterPro" id="IPR011712">
    <property type="entry name" value="Sig_transdc_His_kin_sub3_dim/P"/>
</dbReference>
<evidence type="ECO:0000259" key="9">
    <source>
        <dbReference type="PROSITE" id="PS50885"/>
    </source>
</evidence>
<evidence type="ECO:0000256" key="4">
    <source>
        <dbReference type="ARBA" id="ARBA00022553"/>
    </source>
</evidence>
<gene>
    <name evidence="10" type="ORF">JHW45_02520</name>
</gene>
<dbReference type="Pfam" id="PF16448">
    <property type="entry name" value="LapD_MoxY_N"/>
    <property type="match status" value="1"/>
</dbReference>
<dbReference type="Gene3D" id="3.30.565.10">
    <property type="entry name" value="Histidine kinase-like ATPase, C-terminal domain"/>
    <property type="match status" value="1"/>
</dbReference>
<proteinExistence type="predicted"/>
<dbReference type="RefSeq" id="WP_272859400.1">
    <property type="nucleotide sequence ID" value="NZ_CP067134.1"/>
</dbReference>
<keyword evidence="11" id="KW-1185">Reference proteome</keyword>
<evidence type="ECO:0000256" key="7">
    <source>
        <dbReference type="ARBA" id="ARBA00023012"/>
    </source>
</evidence>
<dbReference type="PROSITE" id="PS50885">
    <property type="entry name" value="HAMP"/>
    <property type="match status" value="1"/>
</dbReference>
<keyword evidence="7" id="KW-0902">Two-component regulatory system</keyword>
<evidence type="ECO:0000313" key="11">
    <source>
        <dbReference type="Proteomes" id="UP001218412"/>
    </source>
</evidence>
<organism evidence="10 11">
    <name type="scientific">Paracoccus stylophorae</name>
    <dbReference type="NCBI Taxonomy" id="659350"/>
    <lineage>
        <taxon>Bacteria</taxon>
        <taxon>Pseudomonadati</taxon>
        <taxon>Pseudomonadota</taxon>
        <taxon>Alphaproteobacteria</taxon>
        <taxon>Rhodobacterales</taxon>
        <taxon>Paracoccaceae</taxon>
        <taxon>Paracoccus</taxon>
    </lineage>
</organism>
<dbReference type="SUPFAM" id="SSF55874">
    <property type="entry name" value="ATPase domain of HSP90 chaperone/DNA topoisomerase II/histidine kinase"/>
    <property type="match status" value="1"/>
</dbReference>
<evidence type="ECO:0000256" key="2">
    <source>
        <dbReference type="ARBA" id="ARBA00004370"/>
    </source>
</evidence>
<dbReference type="InterPro" id="IPR032244">
    <property type="entry name" value="LapD_MoxY_N"/>
</dbReference>
<dbReference type="EMBL" id="CP067134">
    <property type="protein sequence ID" value="WCR11297.1"/>
    <property type="molecule type" value="Genomic_DNA"/>
</dbReference>
<evidence type="ECO:0000256" key="5">
    <source>
        <dbReference type="ARBA" id="ARBA00022679"/>
    </source>
</evidence>
<reference evidence="10 11" key="1">
    <citation type="submission" date="2021-01" db="EMBL/GenBank/DDBJ databases">
        <title>Biogeographic distribution of Paracoccus.</title>
        <authorList>
            <person name="Hollensteiner J."/>
            <person name="Leineberger J."/>
            <person name="Brinkhoff T."/>
            <person name="Daniel R."/>
        </authorList>
    </citation>
    <scope>NUCLEOTIDE SEQUENCE [LARGE SCALE GENOMIC DNA]</scope>
    <source>
        <strain evidence="10 11">LMG25392</strain>
    </source>
</reference>
<comment type="subcellular location">
    <subcellularLocation>
        <location evidence="2">Membrane</location>
    </subcellularLocation>
</comment>
<accession>A0ABY7SW93</accession>
<dbReference type="CDD" id="cd16917">
    <property type="entry name" value="HATPase_UhpB-NarQ-NarX-like"/>
    <property type="match status" value="1"/>
</dbReference>
<feature type="domain" description="Histidine kinase" evidence="8">
    <location>
        <begin position="252"/>
        <end position="439"/>
    </location>
</feature>
<evidence type="ECO:0000256" key="6">
    <source>
        <dbReference type="ARBA" id="ARBA00022777"/>
    </source>
</evidence>
<dbReference type="InterPro" id="IPR003660">
    <property type="entry name" value="HAMP_dom"/>
</dbReference>
<dbReference type="InterPro" id="IPR050482">
    <property type="entry name" value="Sensor_HK_TwoCompSys"/>
</dbReference>
<dbReference type="EC" id="2.7.13.3" evidence="3"/>
<dbReference type="InterPro" id="IPR036890">
    <property type="entry name" value="HATPase_C_sf"/>
</dbReference>
<dbReference type="Proteomes" id="UP001218412">
    <property type="component" value="Chromosome"/>
</dbReference>
<dbReference type="PANTHER" id="PTHR24421">
    <property type="entry name" value="NITRATE/NITRITE SENSOR PROTEIN NARX-RELATED"/>
    <property type="match status" value="1"/>
</dbReference>
<keyword evidence="6" id="KW-0418">Kinase</keyword>
<protein>
    <recommendedName>
        <fullName evidence="3">histidine kinase</fullName>
        <ecNumber evidence="3">2.7.13.3</ecNumber>
    </recommendedName>
</protein>
<dbReference type="InterPro" id="IPR003594">
    <property type="entry name" value="HATPase_dom"/>
</dbReference>
<dbReference type="Pfam" id="PF02518">
    <property type="entry name" value="HATPase_c"/>
    <property type="match status" value="1"/>
</dbReference>
<evidence type="ECO:0000256" key="1">
    <source>
        <dbReference type="ARBA" id="ARBA00000085"/>
    </source>
</evidence>
<dbReference type="PROSITE" id="PS50109">
    <property type="entry name" value="HIS_KIN"/>
    <property type="match status" value="1"/>
</dbReference>
<feature type="domain" description="HAMP" evidence="9">
    <location>
        <begin position="177"/>
        <end position="229"/>
    </location>
</feature>
<evidence type="ECO:0000256" key="3">
    <source>
        <dbReference type="ARBA" id="ARBA00012438"/>
    </source>
</evidence>
<sequence>MLNRLRLTTRILLVILAVQALLFGALAAASLDGLRREIATETRLAAQTARSLVLATIGTMQTAVPPDRLMAMLPERLVPPRHARIAILVPQDGTVREIAAPDAAPDGAPAWFAALVAPPPQETRLPVTIEGRMRGFVYIATDPSAGIAAAWREVRTALGLAAMSGLAQAVLILLATRHALRPVGRIAARLADLRRGDLSARVGPLPQPDLLPLAQGVDDLAAALERAGHDRARLQRQVIRRGDEERRAIARDLHDEMGPCLFGLRVEVDALREAATDDTIRAHADAIAAIAEQIARVNRALLDDLRPAAIGQLPLATVLSDHVAKLRRRFPAIRFDLDIEAAMPEPDEATALTLFRILQEGCTNALRHSGARTVSIRLWTDPAHWRMILSDDGSGLGASHRDGAGLTGMRERITLLNGTLRLSSDGNGTTIEASLPAQGLHEDGA</sequence>
<dbReference type="Pfam" id="PF07730">
    <property type="entry name" value="HisKA_3"/>
    <property type="match status" value="1"/>
</dbReference>
<evidence type="ECO:0000313" key="10">
    <source>
        <dbReference type="EMBL" id="WCR11297.1"/>
    </source>
</evidence>
<keyword evidence="4" id="KW-0597">Phosphoprotein</keyword>
<evidence type="ECO:0000259" key="8">
    <source>
        <dbReference type="PROSITE" id="PS50109"/>
    </source>
</evidence>
<dbReference type="PANTHER" id="PTHR24421:SF58">
    <property type="entry name" value="SIGNAL TRANSDUCTION HISTIDINE-PROTEIN KINASE_PHOSPHATASE UHPB"/>
    <property type="match status" value="1"/>
</dbReference>